<dbReference type="EC" id="3.1.-.-" evidence="1"/>
<name>A0ABN8GAJ4_9BACL</name>
<protein>
    <submittedName>
        <fullName evidence="1">Endoribonuclease ToxN</fullName>
        <ecNumber evidence="1">3.1.-.-</ecNumber>
    </submittedName>
</protein>
<dbReference type="Gene3D" id="3.10.129.130">
    <property type="match status" value="1"/>
</dbReference>
<dbReference type="InterPro" id="IPR053735">
    <property type="entry name" value="Type_III_TA_endoRNase"/>
</dbReference>
<reference evidence="1" key="1">
    <citation type="submission" date="2022-01" db="EMBL/GenBank/DDBJ databases">
        <authorList>
            <person name="Criscuolo A."/>
        </authorList>
    </citation>
    <scope>NUCLEOTIDE SEQUENCE</scope>
    <source>
        <strain evidence="1">CIP111893</strain>
    </source>
</reference>
<sequence>MSEIGEIEKLKFYCITDDYINFLHSHDNGVQLNEKGKLRPYIGILMELEGHKYYAPLSSYKPKFKKKNKGFFKVYDDPEEDPVAVIKFNCMIPILESELTYVDFENYSHDKKYRALLEAEYQYIKSNRSAIVASALILYEAANKGRGYFYENSCKFRTLESIYKQFPKTKSI</sequence>
<dbReference type="InterPro" id="IPR025911">
    <property type="entry name" value="ToxN/AbiQ_toxin"/>
</dbReference>
<dbReference type="RefSeq" id="WP_236339583.1">
    <property type="nucleotide sequence ID" value="NZ_CAKMMF010000005.1"/>
</dbReference>
<proteinExistence type="predicted"/>
<accession>A0ABN8GAJ4</accession>
<dbReference type="Pfam" id="PF13958">
    <property type="entry name" value="ToxN_toxin"/>
    <property type="match status" value="1"/>
</dbReference>
<gene>
    <name evidence="1" type="primary">toxN</name>
    <name evidence="1" type="ORF">PAECIP111893_01221</name>
</gene>
<comment type="caution">
    <text evidence="1">The sequence shown here is derived from an EMBL/GenBank/DDBJ whole genome shotgun (WGS) entry which is preliminary data.</text>
</comment>
<dbReference type="GO" id="GO:0016787">
    <property type="term" value="F:hydrolase activity"/>
    <property type="evidence" value="ECO:0007669"/>
    <property type="project" value="UniProtKB-KW"/>
</dbReference>
<keyword evidence="1" id="KW-0378">Hydrolase</keyword>
<dbReference type="EMBL" id="CAKMMF010000005">
    <property type="protein sequence ID" value="CAH1199066.1"/>
    <property type="molecule type" value="Genomic_DNA"/>
</dbReference>
<evidence type="ECO:0000313" key="2">
    <source>
        <dbReference type="Proteomes" id="UP000838686"/>
    </source>
</evidence>
<dbReference type="Proteomes" id="UP000838686">
    <property type="component" value="Unassembled WGS sequence"/>
</dbReference>
<organism evidence="1 2">
    <name type="scientific">Paenibacillus plantiphilus</name>
    <dbReference type="NCBI Taxonomy" id="2905650"/>
    <lineage>
        <taxon>Bacteria</taxon>
        <taxon>Bacillati</taxon>
        <taxon>Bacillota</taxon>
        <taxon>Bacilli</taxon>
        <taxon>Bacillales</taxon>
        <taxon>Paenibacillaceae</taxon>
        <taxon>Paenibacillus</taxon>
    </lineage>
</organism>
<evidence type="ECO:0000313" key="1">
    <source>
        <dbReference type="EMBL" id="CAH1199066.1"/>
    </source>
</evidence>
<keyword evidence="2" id="KW-1185">Reference proteome</keyword>